<dbReference type="EMBL" id="GBRH01269464">
    <property type="protein sequence ID" value="JAD28431.1"/>
    <property type="molecule type" value="Transcribed_RNA"/>
</dbReference>
<dbReference type="AlphaFoldDB" id="A0A0A8YQ32"/>
<accession>A0A0A8YQ32</accession>
<proteinExistence type="predicted"/>
<evidence type="ECO:0000313" key="1">
    <source>
        <dbReference type="EMBL" id="JAD28431.1"/>
    </source>
</evidence>
<organism evidence="1">
    <name type="scientific">Arundo donax</name>
    <name type="common">Giant reed</name>
    <name type="synonym">Donax arundinaceus</name>
    <dbReference type="NCBI Taxonomy" id="35708"/>
    <lineage>
        <taxon>Eukaryota</taxon>
        <taxon>Viridiplantae</taxon>
        <taxon>Streptophyta</taxon>
        <taxon>Embryophyta</taxon>
        <taxon>Tracheophyta</taxon>
        <taxon>Spermatophyta</taxon>
        <taxon>Magnoliopsida</taxon>
        <taxon>Liliopsida</taxon>
        <taxon>Poales</taxon>
        <taxon>Poaceae</taxon>
        <taxon>PACMAD clade</taxon>
        <taxon>Arundinoideae</taxon>
        <taxon>Arundineae</taxon>
        <taxon>Arundo</taxon>
    </lineage>
</organism>
<reference evidence="1" key="1">
    <citation type="submission" date="2014-09" db="EMBL/GenBank/DDBJ databases">
        <authorList>
            <person name="Magalhaes I.L.F."/>
            <person name="Oliveira U."/>
            <person name="Santos F.R."/>
            <person name="Vidigal T.H.D.A."/>
            <person name="Brescovit A.D."/>
            <person name="Santos A.J."/>
        </authorList>
    </citation>
    <scope>NUCLEOTIDE SEQUENCE</scope>
    <source>
        <tissue evidence="1">Shoot tissue taken approximately 20 cm above the soil surface</tissue>
    </source>
</reference>
<sequence>MWTACEYQTEIYGKNYRGNFVITQFTTANNAGNSINC</sequence>
<name>A0A0A8YQ32_ARUDO</name>
<reference evidence="1" key="2">
    <citation type="journal article" date="2015" name="Data Brief">
        <title>Shoot transcriptome of the giant reed, Arundo donax.</title>
        <authorList>
            <person name="Barrero R.A."/>
            <person name="Guerrero F.D."/>
            <person name="Moolhuijzen P."/>
            <person name="Goolsby J.A."/>
            <person name="Tidwell J."/>
            <person name="Bellgard S.E."/>
            <person name="Bellgard M.I."/>
        </authorList>
    </citation>
    <scope>NUCLEOTIDE SEQUENCE</scope>
    <source>
        <tissue evidence="1">Shoot tissue taken approximately 20 cm above the soil surface</tissue>
    </source>
</reference>
<protein>
    <submittedName>
        <fullName evidence="1">Uncharacterized protein</fullName>
    </submittedName>
</protein>